<dbReference type="RefSeq" id="WP_137616984.1">
    <property type="nucleotide sequence ID" value="NZ_BJDI01000015.1"/>
</dbReference>
<evidence type="ECO:0000313" key="2">
    <source>
        <dbReference type="EMBL" id="MFC6200928.1"/>
    </source>
</evidence>
<name>A0ABW1SI33_9LACO</name>
<comment type="caution">
    <text evidence="2">The sequence shown here is derived from an EMBL/GenBank/DDBJ whole genome shotgun (WGS) entry which is preliminary data.</text>
</comment>
<evidence type="ECO:0008006" key="4">
    <source>
        <dbReference type="Google" id="ProtNLM"/>
    </source>
</evidence>
<sequence length="174" mass="18628">MIKQMSLIALGAATLFMAPTVVHAEKLSESEVSVNVTDVSNPNNRLESVSELNFLPITNQASPGTIKTTVPKGITVVVHIDESGKRWKLQASRENFVGTTDLAEGVALKSEKLELKRAGAVLKSATSPEHMNPEFPGDKEITLKAETILEAQGHSVGRHALSYDSTGVELNVPA</sequence>
<gene>
    <name evidence="2" type="ORF">ACFP1L_03330</name>
</gene>
<keyword evidence="3" id="KW-1185">Reference proteome</keyword>
<evidence type="ECO:0000256" key="1">
    <source>
        <dbReference type="SAM" id="SignalP"/>
    </source>
</evidence>
<organism evidence="2 3">
    <name type="scientific">Lactiplantibacillus nangangensis</name>
    <dbReference type="NCBI Taxonomy" id="2559917"/>
    <lineage>
        <taxon>Bacteria</taxon>
        <taxon>Bacillati</taxon>
        <taxon>Bacillota</taxon>
        <taxon>Bacilli</taxon>
        <taxon>Lactobacillales</taxon>
        <taxon>Lactobacillaceae</taxon>
        <taxon>Lactiplantibacillus</taxon>
    </lineage>
</organism>
<dbReference type="EMBL" id="JBHSSE010000007">
    <property type="protein sequence ID" value="MFC6200928.1"/>
    <property type="molecule type" value="Genomic_DNA"/>
</dbReference>
<evidence type="ECO:0000313" key="3">
    <source>
        <dbReference type="Proteomes" id="UP001596171"/>
    </source>
</evidence>
<reference evidence="3" key="1">
    <citation type="journal article" date="2019" name="Int. J. Syst. Evol. Microbiol.">
        <title>The Global Catalogue of Microorganisms (GCM) 10K type strain sequencing project: providing services to taxonomists for standard genome sequencing and annotation.</title>
        <authorList>
            <consortium name="The Broad Institute Genomics Platform"/>
            <consortium name="The Broad Institute Genome Sequencing Center for Infectious Disease"/>
            <person name="Wu L."/>
            <person name="Ma J."/>
        </authorList>
    </citation>
    <scope>NUCLEOTIDE SEQUENCE [LARGE SCALE GENOMIC DNA]</scope>
    <source>
        <strain evidence="3">CCM 8930</strain>
    </source>
</reference>
<keyword evidence="1" id="KW-0732">Signal</keyword>
<feature type="signal peptide" evidence="1">
    <location>
        <begin position="1"/>
        <end position="24"/>
    </location>
</feature>
<accession>A0ABW1SI33</accession>
<protein>
    <recommendedName>
        <fullName evidence="4">WxL domain-containing protein</fullName>
    </recommendedName>
</protein>
<feature type="chain" id="PRO_5045967916" description="WxL domain-containing protein" evidence="1">
    <location>
        <begin position="25"/>
        <end position="174"/>
    </location>
</feature>
<dbReference type="Proteomes" id="UP001596171">
    <property type="component" value="Unassembled WGS sequence"/>
</dbReference>
<proteinExistence type="predicted"/>